<dbReference type="AlphaFoldDB" id="A0A6N7W2G1"/>
<dbReference type="EMBL" id="VULO01000002">
    <property type="protein sequence ID" value="MSS83591.1"/>
    <property type="molecule type" value="Genomic_DNA"/>
</dbReference>
<evidence type="ECO:0000256" key="5">
    <source>
        <dbReference type="HAMAP-Rule" id="MF_01114"/>
    </source>
</evidence>
<feature type="domain" description="RecX third three-helical" evidence="7">
    <location>
        <begin position="96"/>
        <end position="143"/>
    </location>
</feature>
<comment type="subcellular location">
    <subcellularLocation>
        <location evidence="1 5">Cytoplasm</location>
    </subcellularLocation>
</comment>
<organism evidence="9 10">
    <name type="scientific">Scrofimicrobium canadense</name>
    <dbReference type="NCBI Taxonomy" id="2652290"/>
    <lineage>
        <taxon>Bacteria</taxon>
        <taxon>Bacillati</taxon>
        <taxon>Actinomycetota</taxon>
        <taxon>Actinomycetes</taxon>
        <taxon>Actinomycetales</taxon>
        <taxon>Actinomycetaceae</taxon>
        <taxon>Scrofimicrobium</taxon>
    </lineage>
</organism>
<feature type="domain" description="RecX second three-helical" evidence="6">
    <location>
        <begin position="50"/>
        <end position="90"/>
    </location>
</feature>
<evidence type="ECO:0000313" key="9">
    <source>
        <dbReference type="EMBL" id="MSS83591.1"/>
    </source>
</evidence>
<sequence>MASPWDAALRYLGQRDHSEHELRTKLARRDFDEDEIENVIQRLYAAQLIDDAKFASACAISYFHSGLSRRAVAIKLRNKGLSDVNIEAALSGLDDDDELGRAIDLARSRLQKMSGIPQATARRRLLAFLGRRGFSESMCYAAVGKAFDEQSNSC</sequence>
<dbReference type="InterPro" id="IPR003783">
    <property type="entry name" value="Regulatory_RecX"/>
</dbReference>
<comment type="function">
    <text evidence="5">Modulates RecA activity.</text>
</comment>
<dbReference type="HAMAP" id="MF_01114">
    <property type="entry name" value="RecX"/>
    <property type="match status" value="1"/>
</dbReference>
<comment type="caution">
    <text evidence="9">The sequence shown here is derived from an EMBL/GenBank/DDBJ whole genome shotgun (WGS) entry which is preliminary data.</text>
</comment>
<dbReference type="InterPro" id="IPR036388">
    <property type="entry name" value="WH-like_DNA-bd_sf"/>
</dbReference>
<dbReference type="Proteomes" id="UP000470875">
    <property type="component" value="Unassembled WGS sequence"/>
</dbReference>
<dbReference type="InterPro" id="IPR053926">
    <property type="entry name" value="RecX_HTH_1st"/>
</dbReference>
<feature type="domain" description="RecX first three-helical" evidence="8">
    <location>
        <begin position="5"/>
        <end position="43"/>
    </location>
</feature>
<evidence type="ECO:0000259" key="6">
    <source>
        <dbReference type="Pfam" id="PF02631"/>
    </source>
</evidence>
<dbReference type="Gene3D" id="1.10.10.10">
    <property type="entry name" value="Winged helix-like DNA-binding domain superfamily/Winged helix DNA-binding domain"/>
    <property type="match status" value="2"/>
</dbReference>
<evidence type="ECO:0000259" key="7">
    <source>
        <dbReference type="Pfam" id="PF21981"/>
    </source>
</evidence>
<reference evidence="9 10" key="1">
    <citation type="submission" date="2019-08" db="EMBL/GenBank/DDBJ databases">
        <title>In-depth cultivation of the pig gut microbiome towards novel bacterial diversity and tailored functional studies.</title>
        <authorList>
            <person name="Wylensek D."/>
            <person name="Hitch T.C.A."/>
            <person name="Clavel T."/>
        </authorList>
    </citation>
    <scope>NUCLEOTIDE SEQUENCE [LARGE SCALE GENOMIC DNA]</scope>
    <source>
        <strain evidence="9 10">WB03_NA08</strain>
    </source>
</reference>
<evidence type="ECO:0000313" key="10">
    <source>
        <dbReference type="Proteomes" id="UP000470875"/>
    </source>
</evidence>
<evidence type="ECO:0000256" key="3">
    <source>
        <dbReference type="ARBA" id="ARBA00018111"/>
    </source>
</evidence>
<protein>
    <recommendedName>
        <fullName evidence="3 5">Regulatory protein RecX</fullName>
    </recommendedName>
</protein>
<keyword evidence="10" id="KW-1185">Reference proteome</keyword>
<comment type="similarity">
    <text evidence="2 5">Belongs to the RecX family.</text>
</comment>
<dbReference type="Pfam" id="PF21982">
    <property type="entry name" value="RecX_HTH1"/>
    <property type="match status" value="1"/>
</dbReference>
<gene>
    <name evidence="5" type="primary">recX</name>
    <name evidence="9" type="ORF">FYJ24_02190</name>
</gene>
<name>A0A6N7W2G1_9ACTO</name>
<dbReference type="Pfam" id="PF02631">
    <property type="entry name" value="RecX_HTH2"/>
    <property type="match status" value="1"/>
</dbReference>
<evidence type="ECO:0000259" key="8">
    <source>
        <dbReference type="Pfam" id="PF21982"/>
    </source>
</evidence>
<dbReference type="InterPro" id="IPR053925">
    <property type="entry name" value="RecX_HTH_3rd"/>
</dbReference>
<dbReference type="PANTHER" id="PTHR33602:SF1">
    <property type="entry name" value="REGULATORY PROTEIN RECX FAMILY PROTEIN"/>
    <property type="match status" value="1"/>
</dbReference>
<dbReference type="Pfam" id="PF21981">
    <property type="entry name" value="RecX_HTH3"/>
    <property type="match status" value="1"/>
</dbReference>
<dbReference type="GO" id="GO:0006282">
    <property type="term" value="P:regulation of DNA repair"/>
    <property type="evidence" value="ECO:0007669"/>
    <property type="project" value="UniProtKB-UniRule"/>
</dbReference>
<evidence type="ECO:0000256" key="4">
    <source>
        <dbReference type="ARBA" id="ARBA00022490"/>
    </source>
</evidence>
<dbReference type="RefSeq" id="WP_154543143.1">
    <property type="nucleotide sequence ID" value="NZ_VULO01000002.1"/>
</dbReference>
<dbReference type="PANTHER" id="PTHR33602">
    <property type="entry name" value="REGULATORY PROTEIN RECX FAMILY PROTEIN"/>
    <property type="match status" value="1"/>
</dbReference>
<proteinExistence type="inferred from homology"/>
<evidence type="ECO:0000256" key="2">
    <source>
        <dbReference type="ARBA" id="ARBA00009695"/>
    </source>
</evidence>
<evidence type="ECO:0000256" key="1">
    <source>
        <dbReference type="ARBA" id="ARBA00004496"/>
    </source>
</evidence>
<keyword evidence="4 5" id="KW-0963">Cytoplasm</keyword>
<dbReference type="InterPro" id="IPR053924">
    <property type="entry name" value="RecX_HTH_2nd"/>
</dbReference>
<accession>A0A6N7W2G1</accession>
<dbReference type="GO" id="GO:0005737">
    <property type="term" value="C:cytoplasm"/>
    <property type="evidence" value="ECO:0007669"/>
    <property type="project" value="UniProtKB-SubCell"/>
</dbReference>